<evidence type="ECO:0000313" key="9">
    <source>
        <dbReference type="Proteomes" id="UP000192903"/>
    </source>
</evidence>
<evidence type="ECO:0000259" key="7">
    <source>
        <dbReference type="PROSITE" id="PS50931"/>
    </source>
</evidence>
<keyword evidence="5" id="KW-0010">Activator</keyword>
<dbReference type="SUPFAM" id="SSF46785">
    <property type="entry name" value="Winged helix' DNA-binding domain"/>
    <property type="match status" value="1"/>
</dbReference>
<dbReference type="InterPro" id="IPR037402">
    <property type="entry name" value="YidZ_PBP2"/>
</dbReference>
<keyword evidence="6" id="KW-0804">Transcription</keyword>
<reference evidence="9" key="1">
    <citation type="submission" date="2017-04" db="EMBL/GenBank/DDBJ databases">
        <authorList>
            <person name="Varghese N."/>
            <person name="Submissions S."/>
        </authorList>
    </citation>
    <scope>NUCLEOTIDE SEQUENCE [LARGE SCALE GENOMIC DNA]</scope>
    <source>
        <strain evidence="9">B4P</strain>
    </source>
</reference>
<name>A0A1X7DWR0_9HYPH</name>
<dbReference type="GO" id="GO:0003700">
    <property type="term" value="F:DNA-binding transcription factor activity"/>
    <property type="evidence" value="ECO:0007669"/>
    <property type="project" value="InterPro"/>
</dbReference>
<evidence type="ECO:0000256" key="5">
    <source>
        <dbReference type="ARBA" id="ARBA00023159"/>
    </source>
</evidence>
<dbReference type="SUPFAM" id="SSF53850">
    <property type="entry name" value="Periplasmic binding protein-like II"/>
    <property type="match status" value="1"/>
</dbReference>
<dbReference type="Proteomes" id="UP000192903">
    <property type="component" value="Unassembled WGS sequence"/>
</dbReference>
<gene>
    <name evidence="8" type="ORF">SAMN02982989_0049</name>
</gene>
<dbReference type="InterPro" id="IPR000847">
    <property type="entry name" value="LysR_HTH_N"/>
</dbReference>
<dbReference type="Pfam" id="PF03466">
    <property type="entry name" value="LysR_substrate"/>
    <property type="match status" value="1"/>
</dbReference>
<evidence type="ECO:0000313" key="8">
    <source>
        <dbReference type="EMBL" id="SMF23257.1"/>
    </source>
</evidence>
<dbReference type="InterPro" id="IPR036388">
    <property type="entry name" value="WH-like_DNA-bd_sf"/>
</dbReference>
<dbReference type="InterPro" id="IPR036390">
    <property type="entry name" value="WH_DNA-bd_sf"/>
</dbReference>
<keyword evidence="2" id="KW-0536">Nodulation</keyword>
<dbReference type="InterPro" id="IPR005119">
    <property type="entry name" value="LysR_subst-bd"/>
</dbReference>
<dbReference type="Pfam" id="PF00126">
    <property type="entry name" value="HTH_1"/>
    <property type="match status" value="1"/>
</dbReference>
<evidence type="ECO:0000256" key="2">
    <source>
        <dbReference type="ARBA" id="ARBA00022458"/>
    </source>
</evidence>
<dbReference type="GO" id="GO:0003677">
    <property type="term" value="F:DNA binding"/>
    <property type="evidence" value="ECO:0007669"/>
    <property type="project" value="UniProtKB-KW"/>
</dbReference>
<dbReference type="InterPro" id="IPR050389">
    <property type="entry name" value="LysR-type_TF"/>
</dbReference>
<dbReference type="PANTHER" id="PTHR30118">
    <property type="entry name" value="HTH-TYPE TRANSCRIPTIONAL REGULATOR LEUO-RELATED"/>
    <property type="match status" value="1"/>
</dbReference>
<organism evidence="8 9">
    <name type="scientific">Xaviernesmea oryzae</name>
    <dbReference type="NCBI Taxonomy" id="464029"/>
    <lineage>
        <taxon>Bacteria</taxon>
        <taxon>Pseudomonadati</taxon>
        <taxon>Pseudomonadota</taxon>
        <taxon>Alphaproteobacteria</taxon>
        <taxon>Hyphomicrobiales</taxon>
        <taxon>Rhizobiaceae</taxon>
        <taxon>Rhizobium/Agrobacterium group</taxon>
        <taxon>Xaviernesmea</taxon>
    </lineage>
</organism>
<protein>
    <submittedName>
        <fullName evidence="8">DNA-binding transcriptional regulator, LysR family</fullName>
    </submittedName>
</protein>
<keyword evidence="9" id="KW-1185">Reference proteome</keyword>
<evidence type="ECO:0000256" key="1">
    <source>
        <dbReference type="ARBA" id="ARBA00009437"/>
    </source>
</evidence>
<dbReference type="Gene3D" id="3.40.190.10">
    <property type="entry name" value="Periplasmic binding protein-like II"/>
    <property type="match status" value="2"/>
</dbReference>
<keyword evidence="3" id="KW-0805">Transcription regulation</keyword>
<dbReference type="EMBL" id="FXAF01000004">
    <property type="protein sequence ID" value="SMF23257.1"/>
    <property type="molecule type" value="Genomic_DNA"/>
</dbReference>
<dbReference type="Gene3D" id="1.10.10.10">
    <property type="entry name" value="Winged helix-like DNA-binding domain superfamily/Winged helix DNA-binding domain"/>
    <property type="match status" value="1"/>
</dbReference>
<accession>A0A1X7DWR0</accession>
<dbReference type="PANTHER" id="PTHR30118:SF15">
    <property type="entry name" value="TRANSCRIPTIONAL REGULATORY PROTEIN"/>
    <property type="match status" value="1"/>
</dbReference>
<feature type="domain" description="HTH lysR-type" evidence="7">
    <location>
        <begin position="9"/>
        <end position="66"/>
    </location>
</feature>
<dbReference type="OrthoDB" id="8339333at2"/>
<evidence type="ECO:0000256" key="3">
    <source>
        <dbReference type="ARBA" id="ARBA00023015"/>
    </source>
</evidence>
<dbReference type="RefSeq" id="WP_085421349.1">
    <property type="nucleotide sequence ID" value="NZ_FXAF01000004.1"/>
</dbReference>
<proteinExistence type="inferred from homology"/>
<evidence type="ECO:0000256" key="6">
    <source>
        <dbReference type="ARBA" id="ARBA00023163"/>
    </source>
</evidence>
<comment type="similarity">
    <text evidence="1">Belongs to the LysR transcriptional regulatory family.</text>
</comment>
<dbReference type="PROSITE" id="PS50931">
    <property type="entry name" value="HTH_LYSR"/>
    <property type="match status" value="1"/>
</dbReference>
<dbReference type="PRINTS" id="PR00039">
    <property type="entry name" value="HTHLYSR"/>
</dbReference>
<evidence type="ECO:0000256" key="4">
    <source>
        <dbReference type="ARBA" id="ARBA00023125"/>
    </source>
</evidence>
<keyword evidence="4 8" id="KW-0238">DNA-binding</keyword>
<dbReference type="STRING" id="464029.SAMN02982989_0049"/>
<dbReference type="CDD" id="cd08417">
    <property type="entry name" value="PBP2_Nitroaromatics_like"/>
    <property type="match status" value="1"/>
</dbReference>
<dbReference type="AlphaFoldDB" id="A0A1X7DWR0"/>
<sequence>MRQINFATFDLNLLLVFEAIFQESSVTEAGARLGLSQSAVSAALRRLREHFDDPLFSREEGRMVPTSAALRLAAPISKALQLLRTELATEKFNPEYARVVFTIGASDYFGMTELPLIFTALTKAAPGCSFLVKSMNEDAALQMLGKNELDIYIGRVKLPPAFIRSRSILKDTSRCVYRKNHPRIRGDITLSQYTKVPHVIATLNGELHSIIDDYLAGRNLSRNIVLSMPQYHAIPKLLAETDLIATLPSRIMSQVDPEMGLYQAPLPFTWPSFEMSVYWHQRTEGSLSHVWLRETIRNALQGL</sequence>